<keyword evidence="2" id="KW-1133">Transmembrane helix</keyword>
<sequence>MTTPQKPRSMDDPDLEPTEPTEEELRAAEALRDALDLDPNADPGSRSANEDAEFARALALAHHPRLMAPEEHRAILDRALAQLDAAPRAPQTPPTKGAAAAPSKRGGVVVRVAFGTAAAAALSLAAAYALMVSFASTKRAEPPAPAAAAAPMATAMQAPGTGEAKLAVARSTQPLFGEPFPTTGGTSARIDRIARARASDLRDNRFARWGVR</sequence>
<name>A0ABZ2LJW0_9BACT</name>
<organism evidence="3 4">
    <name type="scientific">Pendulispora albinea</name>
    <dbReference type="NCBI Taxonomy" id="2741071"/>
    <lineage>
        <taxon>Bacteria</taxon>
        <taxon>Pseudomonadati</taxon>
        <taxon>Myxococcota</taxon>
        <taxon>Myxococcia</taxon>
        <taxon>Myxococcales</taxon>
        <taxon>Sorangiineae</taxon>
        <taxon>Pendulisporaceae</taxon>
        <taxon>Pendulispora</taxon>
    </lineage>
</organism>
<evidence type="ECO:0000313" key="3">
    <source>
        <dbReference type="EMBL" id="WXB11239.1"/>
    </source>
</evidence>
<dbReference type="Proteomes" id="UP001370348">
    <property type="component" value="Chromosome"/>
</dbReference>
<keyword evidence="2" id="KW-0472">Membrane</keyword>
<feature type="compositionally biased region" description="Acidic residues" evidence="1">
    <location>
        <begin position="12"/>
        <end position="22"/>
    </location>
</feature>
<reference evidence="3 4" key="1">
    <citation type="submission" date="2021-12" db="EMBL/GenBank/DDBJ databases">
        <title>Discovery of the Pendulisporaceae a myxobacterial family with distinct sporulation behavior and unique specialized metabolism.</title>
        <authorList>
            <person name="Garcia R."/>
            <person name="Popoff A."/>
            <person name="Bader C.D."/>
            <person name="Loehr J."/>
            <person name="Walesch S."/>
            <person name="Walt C."/>
            <person name="Boldt J."/>
            <person name="Bunk B."/>
            <person name="Haeckl F.J.F.P.J."/>
            <person name="Gunesch A.P."/>
            <person name="Birkelbach J."/>
            <person name="Nuebel U."/>
            <person name="Pietschmann T."/>
            <person name="Bach T."/>
            <person name="Mueller R."/>
        </authorList>
    </citation>
    <scope>NUCLEOTIDE SEQUENCE [LARGE SCALE GENOMIC DNA]</scope>
    <source>
        <strain evidence="3 4">MSr11954</strain>
    </source>
</reference>
<evidence type="ECO:0000313" key="4">
    <source>
        <dbReference type="Proteomes" id="UP001370348"/>
    </source>
</evidence>
<gene>
    <name evidence="3" type="ORF">LZC94_25615</name>
</gene>
<proteinExistence type="predicted"/>
<accession>A0ABZ2LJW0</accession>
<evidence type="ECO:0000256" key="1">
    <source>
        <dbReference type="SAM" id="MobiDB-lite"/>
    </source>
</evidence>
<feature type="transmembrane region" description="Helical" evidence="2">
    <location>
        <begin position="112"/>
        <end position="135"/>
    </location>
</feature>
<protein>
    <submittedName>
        <fullName evidence="3">Uncharacterized protein</fullName>
    </submittedName>
</protein>
<dbReference type="RefSeq" id="WP_394820855.1">
    <property type="nucleotide sequence ID" value="NZ_CP089984.1"/>
</dbReference>
<dbReference type="EMBL" id="CP089984">
    <property type="protein sequence ID" value="WXB11239.1"/>
    <property type="molecule type" value="Genomic_DNA"/>
</dbReference>
<keyword evidence="4" id="KW-1185">Reference proteome</keyword>
<feature type="region of interest" description="Disordered" evidence="1">
    <location>
        <begin position="1"/>
        <end position="25"/>
    </location>
</feature>
<keyword evidence="2" id="KW-0812">Transmembrane</keyword>
<evidence type="ECO:0000256" key="2">
    <source>
        <dbReference type="SAM" id="Phobius"/>
    </source>
</evidence>